<dbReference type="SUPFAM" id="SSF46689">
    <property type="entry name" value="Homeodomain-like"/>
    <property type="match status" value="1"/>
</dbReference>
<reference evidence="6 7" key="1">
    <citation type="submission" date="2014-11" db="EMBL/GenBank/DDBJ databases">
        <title>Draft Genome Sequences of Paenibacillus polymyxa NRRL B-30509 and Paenibacillus terrae NRRL B-30644, Strains from a Poultry Environment that Produce Tridecaptin A and Paenicidins.</title>
        <authorList>
            <person name="van Belkum M.J."/>
            <person name="Lohans C.T."/>
            <person name="Vederas J.C."/>
        </authorList>
    </citation>
    <scope>NUCLEOTIDE SEQUENCE [LARGE SCALE GENOMIC DNA]</scope>
    <source>
        <strain evidence="6 7">NRRL B-30644</strain>
    </source>
</reference>
<dbReference type="PROSITE" id="PS51464">
    <property type="entry name" value="SIS"/>
    <property type="match status" value="1"/>
</dbReference>
<dbReference type="PROSITE" id="PS51071">
    <property type="entry name" value="HTH_RPIR"/>
    <property type="match status" value="1"/>
</dbReference>
<dbReference type="GO" id="GO:1901135">
    <property type="term" value="P:carbohydrate derivative metabolic process"/>
    <property type="evidence" value="ECO:0007669"/>
    <property type="project" value="InterPro"/>
</dbReference>
<dbReference type="InterPro" id="IPR047640">
    <property type="entry name" value="RpiR-like"/>
</dbReference>
<dbReference type="InterPro" id="IPR046348">
    <property type="entry name" value="SIS_dom_sf"/>
</dbReference>
<name>A0A0D7X5L0_9BACL</name>
<evidence type="ECO:0000313" key="7">
    <source>
        <dbReference type="Proteomes" id="UP000032534"/>
    </source>
</evidence>
<dbReference type="InterPro" id="IPR000281">
    <property type="entry name" value="HTH_RpiR"/>
</dbReference>
<sequence length="279" mass="30610">MEMNDRINTYFPSLTKSEQKVALCVLERPADIIYFSVTELADFAGTGETTVMRFCRKIGFKGYQDFRLSLAQNQTYRKTDTGGENTDPDNEHDIIRMVYHNMLDILHSSMGLLDRSELGRAIACLEQACYVQFFGVGASGISAQDAKNRFLRIGRRAEAVADGHIQSMMAVSMKPGDVAIGISVSGSTLDTNDMLHKAKQNGATIIAITNYAKSPITSIADIVLLTAGKEAPMEGGSIGAKISQLFVIDLLCEGLARKHTSHTKLMKEKTARAVIERSY</sequence>
<gene>
    <name evidence="6" type="ORF">QD47_12850</name>
</gene>
<dbReference type="InterPro" id="IPR001347">
    <property type="entry name" value="SIS_dom"/>
</dbReference>
<keyword evidence="2" id="KW-0238">DNA-binding</keyword>
<dbReference type="EMBL" id="JTHP01000022">
    <property type="protein sequence ID" value="KJD45282.1"/>
    <property type="molecule type" value="Genomic_DNA"/>
</dbReference>
<dbReference type="SUPFAM" id="SSF53697">
    <property type="entry name" value="SIS domain"/>
    <property type="match status" value="1"/>
</dbReference>
<organism evidence="6 7">
    <name type="scientific">Paenibacillus terrae</name>
    <dbReference type="NCBI Taxonomy" id="159743"/>
    <lineage>
        <taxon>Bacteria</taxon>
        <taxon>Bacillati</taxon>
        <taxon>Bacillota</taxon>
        <taxon>Bacilli</taxon>
        <taxon>Bacillales</taxon>
        <taxon>Paenibacillaceae</taxon>
        <taxon>Paenibacillus</taxon>
    </lineage>
</organism>
<accession>A0A0D7X5L0</accession>
<dbReference type="OrthoDB" id="3684496at2"/>
<dbReference type="CDD" id="cd05013">
    <property type="entry name" value="SIS_RpiR"/>
    <property type="match status" value="1"/>
</dbReference>
<keyword evidence="7" id="KW-1185">Reference proteome</keyword>
<dbReference type="GO" id="GO:0097367">
    <property type="term" value="F:carbohydrate derivative binding"/>
    <property type="evidence" value="ECO:0007669"/>
    <property type="project" value="InterPro"/>
</dbReference>
<dbReference type="Gene3D" id="3.40.50.10490">
    <property type="entry name" value="Glucose-6-phosphate isomerase like protein, domain 1"/>
    <property type="match status" value="1"/>
</dbReference>
<evidence type="ECO:0000256" key="2">
    <source>
        <dbReference type="ARBA" id="ARBA00023125"/>
    </source>
</evidence>
<keyword evidence="3" id="KW-0804">Transcription</keyword>
<evidence type="ECO:0000256" key="3">
    <source>
        <dbReference type="ARBA" id="ARBA00023163"/>
    </source>
</evidence>
<dbReference type="Pfam" id="PF01380">
    <property type="entry name" value="SIS"/>
    <property type="match status" value="1"/>
</dbReference>
<dbReference type="Proteomes" id="UP000032534">
    <property type="component" value="Unassembled WGS sequence"/>
</dbReference>
<dbReference type="Pfam" id="PF01418">
    <property type="entry name" value="HTH_6"/>
    <property type="match status" value="1"/>
</dbReference>
<dbReference type="PATRIC" id="fig|159743.3.peg.2857"/>
<dbReference type="AlphaFoldDB" id="A0A0D7X5L0"/>
<proteinExistence type="predicted"/>
<evidence type="ECO:0000256" key="1">
    <source>
        <dbReference type="ARBA" id="ARBA00023015"/>
    </source>
</evidence>
<protein>
    <submittedName>
        <fullName evidence="6">Transcriptional regulator</fullName>
    </submittedName>
</protein>
<evidence type="ECO:0000259" key="5">
    <source>
        <dbReference type="PROSITE" id="PS51464"/>
    </source>
</evidence>
<feature type="domain" description="SIS" evidence="5">
    <location>
        <begin position="121"/>
        <end position="261"/>
    </location>
</feature>
<evidence type="ECO:0000313" key="6">
    <source>
        <dbReference type="EMBL" id="KJD45282.1"/>
    </source>
</evidence>
<evidence type="ECO:0000259" key="4">
    <source>
        <dbReference type="PROSITE" id="PS51071"/>
    </source>
</evidence>
<dbReference type="InterPro" id="IPR036388">
    <property type="entry name" value="WH-like_DNA-bd_sf"/>
</dbReference>
<comment type="caution">
    <text evidence="6">The sequence shown here is derived from an EMBL/GenBank/DDBJ whole genome shotgun (WGS) entry which is preliminary data.</text>
</comment>
<feature type="domain" description="HTH rpiR-type" evidence="4">
    <location>
        <begin position="1"/>
        <end position="77"/>
    </location>
</feature>
<dbReference type="PANTHER" id="PTHR30514">
    <property type="entry name" value="GLUCOKINASE"/>
    <property type="match status" value="1"/>
</dbReference>
<dbReference type="RefSeq" id="WP_044646502.1">
    <property type="nucleotide sequence ID" value="NZ_JTHP01000022.1"/>
</dbReference>
<dbReference type="Gene3D" id="1.10.10.10">
    <property type="entry name" value="Winged helix-like DNA-binding domain superfamily/Winged helix DNA-binding domain"/>
    <property type="match status" value="1"/>
</dbReference>
<dbReference type="GO" id="GO:0003700">
    <property type="term" value="F:DNA-binding transcription factor activity"/>
    <property type="evidence" value="ECO:0007669"/>
    <property type="project" value="InterPro"/>
</dbReference>
<dbReference type="InterPro" id="IPR035472">
    <property type="entry name" value="RpiR-like_SIS"/>
</dbReference>
<dbReference type="InterPro" id="IPR009057">
    <property type="entry name" value="Homeodomain-like_sf"/>
</dbReference>
<dbReference type="PANTHER" id="PTHR30514:SF1">
    <property type="entry name" value="HTH-TYPE TRANSCRIPTIONAL REGULATOR HEXR-RELATED"/>
    <property type="match status" value="1"/>
</dbReference>
<keyword evidence="1" id="KW-0805">Transcription regulation</keyword>
<dbReference type="GO" id="GO:0003677">
    <property type="term" value="F:DNA binding"/>
    <property type="evidence" value="ECO:0007669"/>
    <property type="project" value="UniProtKB-KW"/>
</dbReference>